<evidence type="ECO:0000256" key="11">
    <source>
        <dbReference type="ARBA" id="ARBA00031642"/>
    </source>
</evidence>
<comment type="catalytic activity">
    <reaction evidence="12">
        <text>1D-myo-inositol 1,2,5,6-tetrakisphosphate + H2O = 1D-myo-inositol 1,2,6-trisphosphate + phosphate</text>
        <dbReference type="Rhea" id="RHEA:77119"/>
        <dbReference type="ChEBI" id="CHEBI:15377"/>
        <dbReference type="ChEBI" id="CHEBI:43474"/>
        <dbReference type="ChEBI" id="CHEBI:195535"/>
        <dbReference type="ChEBI" id="CHEBI:195537"/>
        <dbReference type="EC" id="3.1.3.62"/>
    </reaction>
    <physiologicalReaction direction="left-to-right" evidence="12">
        <dbReference type="Rhea" id="RHEA:77120"/>
    </physiologicalReaction>
</comment>
<evidence type="ECO:0000256" key="6">
    <source>
        <dbReference type="ARBA" id="ARBA00022475"/>
    </source>
</evidence>
<accession>A0ABQ8J1P1</accession>
<dbReference type="InterPro" id="IPR029033">
    <property type="entry name" value="His_PPase_superfam"/>
</dbReference>
<dbReference type="Gene3D" id="3.40.50.1240">
    <property type="entry name" value="Phosphoglycerate mutase-like"/>
    <property type="match status" value="1"/>
</dbReference>
<dbReference type="InterPro" id="IPR016274">
    <property type="entry name" value="Histidine_acid_Pase_euk"/>
</dbReference>
<evidence type="ECO:0000256" key="15">
    <source>
        <dbReference type="ARBA" id="ARBA00043832"/>
    </source>
</evidence>
<dbReference type="CDD" id="cd07061">
    <property type="entry name" value="HP_HAP_like"/>
    <property type="match status" value="1"/>
</dbReference>
<evidence type="ECO:0000256" key="14">
    <source>
        <dbReference type="ARBA" id="ARBA00043691"/>
    </source>
</evidence>
<gene>
    <name evidence="17" type="primary">MINPP1_1</name>
    <name evidence="17" type="ORF">DERP_012860</name>
</gene>
<dbReference type="PIRSF" id="PIRSF000894">
    <property type="entry name" value="Acid_phosphatase"/>
    <property type="match status" value="1"/>
</dbReference>
<evidence type="ECO:0000256" key="2">
    <source>
        <dbReference type="ARBA" id="ARBA00008422"/>
    </source>
</evidence>
<comment type="caution">
    <text evidence="17">The sequence shown here is derived from an EMBL/GenBank/DDBJ whole genome shotgun (WGS) entry which is preliminary data.</text>
</comment>
<evidence type="ECO:0000256" key="1">
    <source>
        <dbReference type="ARBA" id="ARBA00004236"/>
    </source>
</evidence>
<evidence type="ECO:0000256" key="9">
    <source>
        <dbReference type="ARBA" id="ARBA00023136"/>
    </source>
</evidence>
<keyword evidence="10" id="KW-0325">Glycoprotein</keyword>
<keyword evidence="9" id="KW-0472">Membrane</keyword>
<comment type="similarity">
    <text evidence="2">Belongs to the histidine acid phosphatase family. MINPP1 subfamily.</text>
</comment>
<dbReference type="Proteomes" id="UP000887458">
    <property type="component" value="Unassembled WGS sequence"/>
</dbReference>
<protein>
    <recommendedName>
        <fullName evidence="5">Multiple inositol polyphosphate phosphatase 1</fullName>
        <ecNumber evidence="4">3.1.3.62</ecNumber>
        <ecNumber evidence="3">3.1.3.80</ecNumber>
    </recommendedName>
    <alternativeName>
        <fullName evidence="11">2,3-bisphosphoglycerate 3-phosphatase</fullName>
    </alternativeName>
</protein>
<dbReference type="EC" id="3.1.3.80" evidence="3"/>
<dbReference type="InterPro" id="IPR000560">
    <property type="entry name" value="His_Pase_clade-2"/>
</dbReference>
<keyword evidence="8" id="KW-0378">Hydrolase</keyword>
<keyword evidence="6" id="KW-1003">Cell membrane</keyword>
<feature type="chain" id="PRO_5045161984" description="Multiple inositol polyphosphate phosphatase 1" evidence="16">
    <location>
        <begin position="26"/>
        <end position="510"/>
    </location>
</feature>
<dbReference type="PANTHER" id="PTHR20963">
    <property type="entry name" value="MULTIPLE INOSITOL POLYPHOSPHATE PHOSPHATASE-RELATED"/>
    <property type="match status" value="1"/>
</dbReference>
<evidence type="ECO:0000313" key="18">
    <source>
        <dbReference type="Proteomes" id="UP000887458"/>
    </source>
</evidence>
<evidence type="ECO:0000256" key="4">
    <source>
        <dbReference type="ARBA" id="ARBA00013040"/>
    </source>
</evidence>
<dbReference type="EC" id="3.1.3.62" evidence="4"/>
<feature type="signal peptide" evidence="16">
    <location>
        <begin position="1"/>
        <end position="25"/>
    </location>
</feature>
<evidence type="ECO:0000256" key="5">
    <source>
        <dbReference type="ARBA" id="ARBA00018097"/>
    </source>
</evidence>
<dbReference type="PANTHER" id="PTHR20963:SF8">
    <property type="entry name" value="MULTIPLE INOSITOL POLYPHOSPHATE PHOSPHATASE 1"/>
    <property type="match status" value="1"/>
</dbReference>
<keyword evidence="7 16" id="KW-0732">Signal</keyword>
<evidence type="ECO:0000256" key="13">
    <source>
        <dbReference type="ARBA" id="ARBA00043671"/>
    </source>
</evidence>
<name>A0ABQ8J1P1_DERPT</name>
<evidence type="ECO:0000256" key="12">
    <source>
        <dbReference type="ARBA" id="ARBA00043668"/>
    </source>
</evidence>
<dbReference type="Pfam" id="PF00328">
    <property type="entry name" value="His_Phos_2"/>
    <property type="match status" value="1"/>
</dbReference>
<proteinExistence type="inferred from homology"/>
<sequence length="510" mass="59928">MMWNFSRIFLIIIISIFIDEKFVQTTNTTNESNETTCFDFSNVLSSSTNDTLECNKYRLFSTKTTYLTAREEIRKIFPTKWPNEELRKCQPIYLFFLNRHSIRYPSAREIGKFNQLLHSIRRELLESDKLNYRMYIFLITWRFRMLPNDDNHVSYTGKLQTARTAEIFYKLFPTLFDIQKIPQFDVGISTKIRTEETADAFIDSLINIQLNHQNSQSKNEIKQKKFPKFSKDVLMSHKKCKRLIEDSLSSSSESSSSKIPKSKKFRKLLESKPIKMMSINFSQRNGLKYTMKIESLIMLYKACSYETAIYTFSPWCHLFSESELKIIEYLLDIDEYFDAYQIEPYRKMACSVIGDLQSKLVSIIQQQPETQTMTNTTLYFSHENLLSKVFSYFGLFNKFPDVNLQTSPSSSEDDNEGNTRFCIPDDREWRSSLIVPFGTNFVAVLYKCNSQQQQDQHQQKQTFKVLTLVNEIPVIVRGCNSSLCNIDLFFNEFYNDRNDCDLPKICKLSS</sequence>
<comment type="catalytic activity">
    <reaction evidence="15">
        <text>(2R)-2,3-bisphosphoglycerate + H2O = (2R)-2-phosphoglycerate + phosphate</text>
        <dbReference type="Rhea" id="RHEA:27381"/>
        <dbReference type="ChEBI" id="CHEBI:15377"/>
        <dbReference type="ChEBI" id="CHEBI:43474"/>
        <dbReference type="ChEBI" id="CHEBI:58248"/>
        <dbReference type="ChEBI" id="CHEBI:58289"/>
        <dbReference type="EC" id="3.1.3.80"/>
    </reaction>
    <physiologicalReaction direction="left-to-right" evidence="15">
        <dbReference type="Rhea" id="RHEA:27382"/>
    </physiologicalReaction>
</comment>
<keyword evidence="18" id="KW-1185">Reference proteome</keyword>
<organism evidence="17 18">
    <name type="scientific">Dermatophagoides pteronyssinus</name>
    <name type="common">European house dust mite</name>
    <dbReference type="NCBI Taxonomy" id="6956"/>
    <lineage>
        <taxon>Eukaryota</taxon>
        <taxon>Metazoa</taxon>
        <taxon>Ecdysozoa</taxon>
        <taxon>Arthropoda</taxon>
        <taxon>Chelicerata</taxon>
        <taxon>Arachnida</taxon>
        <taxon>Acari</taxon>
        <taxon>Acariformes</taxon>
        <taxon>Sarcoptiformes</taxon>
        <taxon>Astigmata</taxon>
        <taxon>Psoroptidia</taxon>
        <taxon>Analgoidea</taxon>
        <taxon>Pyroglyphidae</taxon>
        <taxon>Dermatophagoidinae</taxon>
        <taxon>Dermatophagoides</taxon>
    </lineage>
</organism>
<comment type="subcellular location">
    <subcellularLocation>
        <location evidence="1">Cell membrane</location>
    </subcellularLocation>
</comment>
<reference evidence="17 18" key="2">
    <citation type="journal article" date="2022" name="Mol. Biol. Evol.">
        <title>Comparative Genomics Reveals Insights into the Divergent Evolution of Astigmatic Mites and Household Pest Adaptations.</title>
        <authorList>
            <person name="Xiong Q."/>
            <person name="Wan A.T."/>
            <person name="Liu X."/>
            <person name="Fung C.S."/>
            <person name="Xiao X."/>
            <person name="Malainual N."/>
            <person name="Hou J."/>
            <person name="Wang L."/>
            <person name="Wang M."/>
            <person name="Yang K.Y."/>
            <person name="Cui Y."/>
            <person name="Leung E.L."/>
            <person name="Nong W."/>
            <person name="Shin S.K."/>
            <person name="Au S.W."/>
            <person name="Jeong K.Y."/>
            <person name="Chew F.T."/>
            <person name="Hui J.H."/>
            <person name="Leung T.F."/>
            <person name="Tungtrongchitr A."/>
            <person name="Zhong N."/>
            <person name="Liu Z."/>
            <person name="Tsui S.K."/>
        </authorList>
    </citation>
    <scope>NUCLEOTIDE SEQUENCE [LARGE SCALE GENOMIC DNA]</scope>
    <source>
        <strain evidence="17">Derp</strain>
    </source>
</reference>
<evidence type="ECO:0000256" key="3">
    <source>
        <dbReference type="ARBA" id="ARBA00012976"/>
    </source>
</evidence>
<dbReference type="EMBL" id="NJHN03000092">
    <property type="protein sequence ID" value="KAH9416432.1"/>
    <property type="molecule type" value="Genomic_DNA"/>
</dbReference>
<dbReference type="SUPFAM" id="SSF53254">
    <property type="entry name" value="Phosphoglycerate mutase-like"/>
    <property type="match status" value="1"/>
</dbReference>
<comment type="catalytic activity">
    <reaction evidence="13">
        <text>1D-myo-inositol 1,2,4,5,6-pentakisphosphate + H2O = 1D-myo-inositol 1,2,5,6-tetrakisphosphate + phosphate</text>
        <dbReference type="Rhea" id="RHEA:77115"/>
        <dbReference type="ChEBI" id="CHEBI:15377"/>
        <dbReference type="ChEBI" id="CHEBI:43474"/>
        <dbReference type="ChEBI" id="CHEBI:57798"/>
        <dbReference type="ChEBI" id="CHEBI:195535"/>
        <dbReference type="EC" id="3.1.3.62"/>
    </reaction>
    <physiologicalReaction direction="left-to-right" evidence="13">
        <dbReference type="Rhea" id="RHEA:77116"/>
    </physiologicalReaction>
</comment>
<reference evidence="17 18" key="1">
    <citation type="journal article" date="2018" name="J. Allergy Clin. Immunol.">
        <title>High-quality assembly of Dermatophagoides pteronyssinus genome and transcriptome reveals a wide range of novel allergens.</title>
        <authorList>
            <person name="Liu X.Y."/>
            <person name="Yang K.Y."/>
            <person name="Wang M.Q."/>
            <person name="Kwok J.S."/>
            <person name="Zeng X."/>
            <person name="Yang Z."/>
            <person name="Xiao X.J."/>
            <person name="Lau C.P."/>
            <person name="Li Y."/>
            <person name="Huang Z.M."/>
            <person name="Ba J.G."/>
            <person name="Yim A.K."/>
            <person name="Ouyang C.Y."/>
            <person name="Ngai S.M."/>
            <person name="Chan T.F."/>
            <person name="Leung E.L."/>
            <person name="Liu L."/>
            <person name="Liu Z.G."/>
            <person name="Tsui S.K."/>
        </authorList>
    </citation>
    <scope>NUCLEOTIDE SEQUENCE [LARGE SCALE GENOMIC DNA]</scope>
    <source>
        <strain evidence="17">Derp</strain>
    </source>
</reference>
<evidence type="ECO:0000256" key="16">
    <source>
        <dbReference type="SAM" id="SignalP"/>
    </source>
</evidence>
<evidence type="ECO:0000256" key="8">
    <source>
        <dbReference type="ARBA" id="ARBA00022801"/>
    </source>
</evidence>
<comment type="catalytic activity">
    <reaction evidence="14">
        <text>1D-myo-inositol hexakisphosphate + H2O = 1D-myo-inositol 1,2,4,5,6-pentakisphosphate + phosphate</text>
        <dbReference type="Rhea" id="RHEA:16989"/>
        <dbReference type="ChEBI" id="CHEBI:15377"/>
        <dbReference type="ChEBI" id="CHEBI:43474"/>
        <dbReference type="ChEBI" id="CHEBI:57798"/>
        <dbReference type="ChEBI" id="CHEBI:58130"/>
        <dbReference type="EC" id="3.1.3.62"/>
    </reaction>
    <physiologicalReaction direction="left-to-right" evidence="14">
        <dbReference type="Rhea" id="RHEA:16990"/>
    </physiologicalReaction>
</comment>
<evidence type="ECO:0000256" key="10">
    <source>
        <dbReference type="ARBA" id="ARBA00023180"/>
    </source>
</evidence>
<evidence type="ECO:0000313" key="17">
    <source>
        <dbReference type="EMBL" id="KAH9416432.1"/>
    </source>
</evidence>
<evidence type="ECO:0000256" key="7">
    <source>
        <dbReference type="ARBA" id="ARBA00022729"/>
    </source>
</evidence>